<proteinExistence type="predicted"/>
<feature type="compositionally biased region" description="Basic and acidic residues" evidence="8">
    <location>
        <begin position="540"/>
        <end position="562"/>
    </location>
</feature>
<feature type="compositionally biased region" description="Polar residues" evidence="8">
    <location>
        <begin position="447"/>
        <end position="464"/>
    </location>
</feature>
<feature type="region of interest" description="Disordered" evidence="8">
    <location>
        <begin position="437"/>
        <end position="468"/>
    </location>
</feature>
<keyword evidence="5" id="KW-0949">S-adenosyl-L-methionine</keyword>
<gene>
    <name evidence="10" type="primary">RMS1</name>
    <name evidence="10" type="ORF">SEPCBS57363_003982</name>
</gene>
<dbReference type="CDD" id="cd19178">
    <property type="entry name" value="SET_SETD6"/>
    <property type="match status" value="1"/>
</dbReference>
<reference evidence="10 11" key="1">
    <citation type="submission" date="2024-01" db="EMBL/GenBank/DDBJ databases">
        <authorList>
            <person name="Allen C."/>
            <person name="Tagirdzhanova G."/>
        </authorList>
    </citation>
    <scope>NUCLEOTIDE SEQUENCE [LARGE SCALE GENOMIC DNA]</scope>
    <source>
        <strain evidence="10 11">CBS 573.63</strain>
    </source>
</reference>
<keyword evidence="4" id="KW-0808">Transferase</keyword>
<dbReference type="SUPFAM" id="SSF81822">
    <property type="entry name" value="RuBisCo LSMT C-terminal, substrate-binding domain"/>
    <property type="match status" value="1"/>
</dbReference>
<feature type="compositionally biased region" description="Basic and acidic residues" evidence="8">
    <location>
        <begin position="226"/>
        <end position="258"/>
    </location>
</feature>
<dbReference type="InterPro" id="IPR015353">
    <property type="entry name" value="Rubisco_LSMT_subst-bd"/>
</dbReference>
<organism evidence="10 11">
    <name type="scientific">Sporothrix epigloea</name>
    <dbReference type="NCBI Taxonomy" id="1892477"/>
    <lineage>
        <taxon>Eukaryota</taxon>
        <taxon>Fungi</taxon>
        <taxon>Dikarya</taxon>
        <taxon>Ascomycota</taxon>
        <taxon>Pezizomycotina</taxon>
        <taxon>Sordariomycetes</taxon>
        <taxon>Sordariomycetidae</taxon>
        <taxon>Ophiostomatales</taxon>
        <taxon>Ophiostomataceae</taxon>
        <taxon>Sporothrix</taxon>
    </lineage>
</organism>
<dbReference type="EMBL" id="CAWUOM010000069">
    <property type="protein sequence ID" value="CAK7270196.1"/>
    <property type="molecule type" value="Genomic_DNA"/>
</dbReference>
<dbReference type="Gene3D" id="3.90.1410.10">
    <property type="entry name" value="set domain protein methyltransferase, domain 1"/>
    <property type="match status" value="1"/>
</dbReference>
<dbReference type="InterPro" id="IPR001214">
    <property type="entry name" value="SET_dom"/>
</dbReference>
<evidence type="ECO:0000256" key="5">
    <source>
        <dbReference type="ARBA" id="ARBA00022691"/>
    </source>
</evidence>
<keyword evidence="6" id="KW-0539">Nucleus</keyword>
<dbReference type="Proteomes" id="UP001642501">
    <property type="component" value="Unassembled WGS sequence"/>
</dbReference>
<evidence type="ECO:0000259" key="9">
    <source>
        <dbReference type="PROSITE" id="PS50280"/>
    </source>
</evidence>
<evidence type="ECO:0000256" key="1">
    <source>
        <dbReference type="ARBA" id="ARBA00004123"/>
    </source>
</evidence>
<feature type="region of interest" description="Disordered" evidence="8">
    <location>
        <begin position="216"/>
        <end position="274"/>
    </location>
</feature>
<dbReference type="InterPro" id="IPR011383">
    <property type="entry name" value="N-lys_methylase_SETD6"/>
</dbReference>
<accession>A0ABP0DTM2</accession>
<dbReference type="PANTHER" id="PTHR13271">
    <property type="entry name" value="UNCHARACTERIZED PUTATIVE METHYLTRANSFERASE"/>
    <property type="match status" value="1"/>
</dbReference>
<feature type="region of interest" description="Disordered" evidence="8">
    <location>
        <begin position="540"/>
        <end position="573"/>
    </location>
</feature>
<evidence type="ECO:0000256" key="4">
    <source>
        <dbReference type="ARBA" id="ARBA00022679"/>
    </source>
</evidence>
<dbReference type="PIRSF" id="PIRSF011771">
    <property type="entry name" value="RMS1_SET"/>
    <property type="match status" value="1"/>
</dbReference>
<comment type="caution">
    <text evidence="10">The sequence shown here is derived from an EMBL/GenBank/DDBJ whole genome shotgun (WGS) entry which is preliminary data.</text>
</comment>
<keyword evidence="3" id="KW-0489">Methyltransferase</keyword>
<evidence type="ECO:0000313" key="11">
    <source>
        <dbReference type="Proteomes" id="UP001642501"/>
    </source>
</evidence>
<comment type="subcellular location">
    <subcellularLocation>
        <location evidence="1">Nucleus</location>
    </subcellularLocation>
</comment>
<dbReference type="Gene3D" id="3.90.1420.10">
    <property type="entry name" value="Rubisco LSMT, substrate-binding domain"/>
    <property type="match status" value="1"/>
</dbReference>
<evidence type="ECO:0000256" key="3">
    <source>
        <dbReference type="ARBA" id="ARBA00022603"/>
    </source>
</evidence>
<evidence type="ECO:0000313" key="10">
    <source>
        <dbReference type="EMBL" id="CAK7270196.1"/>
    </source>
</evidence>
<dbReference type="PROSITE" id="PS50280">
    <property type="entry name" value="SET"/>
    <property type="match status" value="1"/>
</dbReference>
<protein>
    <recommendedName>
        <fullName evidence="2">N-lysine methyltransferase SETD6</fullName>
    </recommendedName>
    <alternativeName>
        <fullName evidence="7">SET domain-containing protein 6</fullName>
    </alternativeName>
</protein>
<evidence type="ECO:0000256" key="6">
    <source>
        <dbReference type="ARBA" id="ARBA00023242"/>
    </source>
</evidence>
<dbReference type="Pfam" id="PF00856">
    <property type="entry name" value="SET"/>
    <property type="match status" value="1"/>
</dbReference>
<name>A0ABP0DTM2_9PEZI</name>
<sequence>MDDFMQPTRAFLDWFRAWPGTTFHNDIEIVDLRARGAGRGIVAKRDIPVDTVLFTIPRKAIISATTSELATLIPAIVQGADCKDEDKVEDEEDEDEDLSSSRQDPWTLLILIMIYEYLRGDQSPWKPYFDILPAVFDTPMFWTDDELQELQASPVVGRVGRAEADEMIRTKVLPVVRAHSDVFFDKTGVTPLDDDALLQLAHRMGSTIMAYSFSLDKDDEEEGDGNDAKTEQKDVEMKDGDDAEKEHEHGPNCDHDHDDESDDDSTGWVEDKDDQLPLGMVPMADMLNADAEFNAHIAHGVDVLTATAVRHIRAGDEILNYYGPLSNGELLRRYGYATEKHAFFDAVDVPWSLLQNSLAKQLHLLPAEAAKAATAADVDEFEDPFMLDREFDEDEATGQLKAPENGISSTLLSELPLTLVRQARAFVKVALRQQQKRREKALANAPKNKQTGKNGKNSKTQTPPKTEKELVAAGLANALKERLDEYPTSLAADSALLESGSVVAGSRLHSALRVRLGEKGLLTEAIKLAKLMELDAKDEAKAAAKADKDALKTKKTERRGDDDSQPSGKRQKR</sequence>
<keyword evidence="11" id="KW-1185">Reference proteome</keyword>
<evidence type="ECO:0000256" key="7">
    <source>
        <dbReference type="ARBA" id="ARBA00030096"/>
    </source>
</evidence>
<dbReference type="InterPro" id="IPR036464">
    <property type="entry name" value="Rubisco_LSMT_subst-bd_sf"/>
</dbReference>
<dbReference type="PANTHER" id="PTHR13271:SF34">
    <property type="entry name" value="N-LYSINE METHYLTRANSFERASE SETD6"/>
    <property type="match status" value="1"/>
</dbReference>
<evidence type="ECO:0000256" key="2">
    <source>
        <dbReference type="ARBA" id="ARBA00016973"/>
    </source>
</evidence>
<feature type="domain" description="SET" evidence="9">
    <location>
        <begin position="25"/>
        <end position="323"/>
    </location>
</feature>
<evidence type="ECO:0000256" key="8">
    <source>
        <dbReference type="SAM" id="MobiDB-lite"/>
    </source>
</evidence>
<dbReference type="InterPro" id="IPR046341">
    <property type="entry name" value="SET_dom_sf"/>
</dbReference>
<dbReference type="Pfam" id="PF09273">
    <property type="entry name" value="Rubis-subs-bind"/>
    <property type="match status" value="1"/>
</dbReference>
<dbReference type="SUPFAM" id="SSF82199">
    <property type="entry name" value="SET domain"/>
    <property type="match status" value="1"/>
</dbReference>
<dbReference type="InterPro" id="IPR044430">
    <property type="entry name" value="SETD6_SET"/>
</dbReference>
<dbReference type="InterPro" id="IPR050600">
    <property type="entry name" value="SETD3_SETD6_MTase"/>
</dbReference>